<keyword evidence="5" id="KW-1133">Transmembrane helix</keyword>
<dbReference type="Pfam" id="PF02469">
    <property type="entry name" value="Fasciclin"/>
    <property type="match status" value="1"/>
</dbReference>
<reference evidence="8 9" key="1">
    <citation type="submission" date="2014-11" db="EMBL/GenBank/DDBJ databases">
        <authorList>
            <person name="Zhu J."/>
            <person name="Qi W."/>
            <person name="Song R."/>
        </authorList>
    </citation>
    <scope>NUCLEOTIDE SEQUENCE [LARGE SCALE GENOMIC DNA]</scope>
</reference>
<feature type="transmembrane region" description="Helical" evidence="5">
    <location>
        <begin position="2047"/>
        <end position="2073"/>
    </location>
</feature>
<dbReference type="InterPro" id="IPR000177">
    <property type="entry name" value="Apple"/>
</dbReference>
<gene>
    <name evidence="8" type="ORF">Vbra_22012</name>
</gene>
<dbReference type="Gene3D" id="2.30.180.10">
    <property type="entry name" value="FAS1 domain"/>
    <property type="match status" value="1"/>
</dbReference>
<dbReference type="GO" id="GO:0006508">
    <property type="term" value="P:proteolysis"/>
    <property type="evidence" value="ECO:0007669"/>
    <property type="project" value="InterPro"/>
</dbReference>
<evidence type="ECO:0000313" key="9">
    <source>
        <dbReference type="Proteomes" id="UP000041254"/>
    </source>
</evidence>
<accession>A0A0G4G6I2</accession>
<feature type="compositionally biased region" description="Acidic residues" evidence="4">
    <location>
        <begin position="644"/>
        <end position="662"/>
    </location>
</feature>
<feature type="region of interest" description="Disordered" evidence="4">
    <location>
        <begin position="2094"/>
        <end position="2165"/>
    </location>
</feature>
<dbReference type="Pfam" id="PF00024">
    <property type="entry name" value="PAN_1"/>
    <property type="match status" value="1"/>
</dbReference>
<feature type="region of interest" description="Disordered" evidence="4">
    <location>
        <begin position="612"/>
        <end position="662"/>
    </location>
</feature>
<sequence length="2165" mass="251972">MGMFPSIVCDLFTLLLLSLCFVASSDEKDKKKEAIGDLITEDEYSESHQVRKLVDMQEEGLGVPVSYIYPKGVPIKDKMIVLGREPITDKSLLLVLQKEGKEGDYAGGISDAAIIKPTVLPVPRGDDSRHYVRYPPLTPLERGVIVHKGDLEWFVFELWYAEDICMVAYDGDKSKILGCTSFDETTKWTPTKLVKVVAKGDDDKESVAIYTAHRSLYRYDVDKEEWERVAFKDKEVDIYSLIGACEHVLFFRALNGNLCMYNTKDKTMQDLGKIFFYIGEEVEETEIEYQGDSDVTFISGDTIYHLALEYDETVEYDGRLLIKAHSLGLGETGKGDTESDWLISLDKEGNKRLIGEVGSIQSFEFLFKFGDLLYMRYKSVEYGEKDGYQLCAYDGAKIYQLADYSHVQWAAVKSGAVYFTAYDDQDKKLYLYHVEEKQKYYQGDKLTDIRLKTNKAIEWKMMHGDVDKWYKGKMLEIIPWEKRNTNEEQFPYHWFVSYSDFKIYPFFLHKMAERFRDGYAKYEEKWEDYWDSDRATKPDFYEEIEPKEAMKEVAQQGREAAKGKDLTIRVLAVEPKCTPLEYYPDSHWYTFLPPYDCDKVVKYKKTKIVRITMENPPEQPDDKEEEEKRDDDDEIILVPKEEDKEKEDDKDEKEEDDEYYDPEESLTCNDVWEHHGKIRDKIDHIKRLYDDMKRDLDDIKRQYDRIKSKFDAIKNYYTKYPWRIEMRIKGKYNELKRICDRIKQRTYEGIKREFNRIKREYDRIKHQISRIHRHTDCRLRKKEYEEVLWYHHNIARYYENIWKIYDGVRSAHRNMDDKYEELWKTAADSSSKLIDHYKDIDDCYDAISEKHERIKEKHDKIVEFYEKIKDKWTGEKDLYSYYDNVHKYYDYIKQRYSVVQWFYGKFKGDYYDEDRHTGYILHDYYEYEGYHVPDWYYDKKREYTIIDLLYAIAKRLKDIYEKLPDKDDYDDDKDDKYKDDKYRGDDDDDDDDNGDRRRRRLTLSRRERKRRMRALEEIDCLKNDEAIVWKSVNHTPAHMIAYNPPAALLNASSVEECQALCFKSPTCKYVTYLDKKRRYPLVDQDILAQGIPYSFPIISCANQAVIVPIINEIQGGVEQDYESEYESEAAARRALQTLPEDSFLHLDIFDRDGKSKLPKIGLAAFRKIFQKILPDRDPDDDAIVIVLLPKLDKTVIIIPEAEDIDKREPFDADDIRTYLQQFGENITEYIEDRENRDPPFPVLYCINETYFYPYATEVGETVLVPLLNTTSTRAEGDEEDQILSADDTIKLSLVLSIRRSNCHLYTEMEGQENGKYTRRKKYTGAYTTHRDCELPGKVPPAVEPVTTTAAPSPVYEPDLPSDIEPEPDVPTEPDVLFKIDDFDEGCVYLGSTKGGRFVEAIKWTHKEAKENDWKESEEKKTIDKGEILQCQSKCQKKASCHYFNLYLGEGDDAERICKLYTLSTLDEEYGYRNMPLWTYKDDTEKSVTGKRACECGELYGDCGDTHCCKDVNARCIGGLESAKCMLWKDPCVDEEQCYEWSHLPSCFDDGYEIVDCDDECRLSLDSDGQQYTYYRDESDVATVYKCQALCWEDEKCEHFTYYWADKECRLFTETKGYPRRKAKSAITGPKNCHSRIGKRLPEWWQDPKYDEVSVFVEYMRFVDVSKLREYIDTQAEKKGRTLFVPTNEAWEDFANAYPHIVPYYQEILHVILSHHFVLSRIDPAKIKDEKHTLQLASGYAYDSQELHIYSKLTQKHKLSCPNCRQAEQYDGIYRSLKTPVFVSLGHPYYGYTSARIVKANVRVNKDTTVHFIDRILLPTDPRFAVMMKTALDYTDTRKQYPVYVPAEAEKPSDGDFLAPRPPTPTQPPIDLDDVDLDVLQVTIKAFDVNDTDAEEIIMTKNFTYQELQELVNNTASLAELRNVVAQTLNVSEENVLIVDINLGSVNMKFRVHSATVEDEGDLTLNWMQQLQSPDSPIRIYDVDLDQAPIYRTTGSRLLSEANIASGASGIELLPESVASQLDPDFLAKTELEGRQVKGRKKSKKTPVIIVALVATFSVLAFAAIVSTAVYFYYFEKKGGKPSTERSFNPLSRWFQSHTPKEPQAQKVPNLAAPASGMVEPSAPELQAEQQQKEKSDNTSLPVPPSPSAAKDGQGTPVVTPGGGRA</sequence>
<dbReference type="VEuPathDB" id="CryptoDB:Vbra_22012"/>
<proteinExistence type="predicted"/>
<name>A0A0G4G6I2_VITBC</name>
<feature type="coiled-coil region" evidence="3">
    <location>
        <begin position="682"/>
        <end position="709"/>
    </location>
</feature>
<keyword evidence="9" id="KW-1185">Reference proteome</keyword>
<evidence type="ECO:0000313" key="8">
    <source>
        <dbReference type="EMBL" id="CEM24075.1"/>
    </source>
</evidence>
<organism evidence="8 9">
    <name type="scientific">Vitrella brassicaformis (strain CCMP3155)</name>
    <dbReference type="NCBI Taxonomy" id="1169540"/>
    <lineage>
        <taxon>Eukaryota</taxon>
        <taxon>Sar</taxon>
        <taxon>Alveolata</taxon>
        <taxon>Colpodellida</taxon>
        <taxon>Vitrellaceae</taxon>
        <taxon>Vitrella</taxon>
    </lineage>
</organism>
<dbReference type="InParanoid" id="A0A0G4G6I2"/>
<protein>
    <recommendedName>
        <fullName evidence="7">Apple domain-containing protein</fullName>
    </recommendedName>
</protein>
<dbReference type="InterPro" id="IPR036378">
    <property type="entry name" value="FAS1_dom_sf"/>
</dbReference>
<dbReference type="SMART" id="SM00223">
    <property type="entry name" value="APPLE"/>
    <property type="match status" value="1"/>
</dbReference>
<dbReference type="InterPro" id="IPR000782">
    <property type="entry name" value="FAS1_domain"/>
</dbReference>
<evidence type="ECO:0000256" key="6">
    <source>
        <dbReference type="SAM" id="SignalP"/>
    </source>
</evidence>
<evidence type="ECO:0000259" key="7">
    <source>
        <dbReference type="PROSITE" id="PS50948"/>
    </source>
</evidence>
<keyword evidence="5" id="KW-0812">Transmembrane</keyword>
<dbReference type="GO" id="GO:0005576">
    <property type="term" value="C:extracellular region"/>
    <property type="evidence" value="ECO:0007669"/>
    <property type="project" value="InterPro"/>
</dbReference>
<evidence type="ECO:0000256" key="1">
    <source>
        <dbReference type="ARBA" id="ARBA00022737"/>
    </source>
</evidence>
<evidence type="ECO:0000256" key="2">
    <source>
        <dbReference type="ARBA" id="ARBA00023157"/>
    </source>
</evidence>
<dbReference type="EMBL" id="CDMY01000578">
    <property type="protein sequence ID" value="CEM24075.1"/>
    <property type="molecule type" value="Genomic_DNA"/>
</dbReference>
<dbReference type="Gene3D" id="3.50.4.10">
    <property type="entry name" value="Hepatocyte Growth Factor"/>
    <property type="match status" value="1"/>
</dbReference>
<dbReference type="Gene3D" id="1.10.287.1490">
    <property type="match status" value="1"/>
</dbReference>
<keyword evidence="2" id="KW-1015">Disulfide bond</keyword>
<feature type="domain" description="Apple" evidence="7">
    <location>
        <begin position="1556"/>
        <end position="1632"/>
    </location>
</feature>
<evidence type="ECO:0000256" key="3">
    <source>
        <dbReference type="SAM" id="Coils"/>
    </source>
</evidence>
<keyword evidence="5" id="KW-0472">Membrane</keyword>
<dbReference type="CDD" id="cd01100">
    <property type="entry name" value="APPLE_Factor_XI_like"/>
    <property type="match status" value="1"/>
</dbReference>
<feature type="compositionally biased region" description="Acidic residues" evidence="4">
    <location>
        <begin position="619"/>
        <end position="635"/>
    </location>
</feature>
<keyword evidence="1" id="KW-0677">Repeat</keyword>
<feature type="compositionally biased region" description="Basic and acidic residues" evidence="4">
    <location>
        <begin position="974"/>
        <end position="984"/>
    </location>
</feature>
<feature type="chain" id="PRO_5005189552" description="Apple domain-containing protein" evidence="6">
    <location>
        <begin position="26"/>
        <end position="2165"/>
    </location>
</feature>
<evidence type="ECO:0000256" key="4">
    <source>
        <dbReference type="SAM" id="MobiDB-lite"/>
    </source>
</evidence>
<keyword evidence="3" id="KW-0175">Coiled coil</keyword>
<feature type="signal peptide" evidence="6">
    <location>
        <begin position="1"/>
        <end position="25"/>
    </location>
</feature>
<dbReference type="SUPFAM" id="SSF82153">
    <property type="entry name" value="FAS1 domain"/>
    <property type="match status" value="1"/>
</dbReference>
<dbReference type="Proteomes" id="UP000041254">
    <property type="component" value="Unassembled WGS sequence"/>
</dbReference>
<feature type="region of interest" description="Disordered" evidence="4">
    <location>
        <begin position="974"/>
        <end position="996"/>
    </location>
</feature>
<dbReference type="SUPFAM" id="SSF57414">
    <property type="entry name" value="Hairpin loop containing domain-like"/>
    <property type="match status" value="1"/>
</dbReference>
<dbReference type="PROSITE" id="PS50948">
    <property type="entry name" value="PAN"/>
    <property type="match status" value="1"/>
</dbReference>
<evidence type="ECO:0000256" key="5">
    <source>
        <dbReference type="SAM" id="Phobius"/>
    </source>
</evidence>
<dbReference type="InterPro" id="IPR003609">
    <property type="entry name" value="Pan_app"/>
</dbReference>
<keyword evidence="6" id="KW-0732">Signal</keyword>